<organism evidence="1 2">
    <name type="scientific">Vibrio ishigakensis</name>
    <dbReference type="NCBI Taxonomy" id="1481914"/>
    <lineage>
        <taxon>Bacteria</taxon>
        <taxon>Pseudomonadati</taxon>
        <taxon>Pseudomonadota</taxon>
        <taxon>Gammaproteobacteria</taxon>
        <taxon>Vibrionales</taxon>
        <taxon>Vibrionaceae</taxon>
        <taxon>Vibrio</taxon>
    </lineage>
</organism>
<reference evidence="1 2" key="1">
    <citation type="submission" date="2015-01" db="EMBL/GenBank/DDBJ databases">
        <title>Vibrio sp. C1 JCM 19231 whole genome shotgun sequence.</title>
        <authorList>
            <person name="Sawabe T."/>
            <person name="Meirelles P."/>
            <person name="Feng G."/>
            <person name="Sayaka M."/>
            <person name="Hattori M."/>
            <person name="Ohkuma M."/>
        </authorList>
    </citation>
    <scope>NUCLEOTIDE SEQUENCE [LARGE SCALE GENOMIC DNA]</scope>
    <source>
        <strain evidence="2">JCM 19231</strain>
    </source>
</reference>
<comment type="caution">
    <text evidence="1">The sequence shown here is derived from an EMBL/GenBank/DDBJ whole genome shotgun (WGS) entry which is preliminary data.</text>
</comment>
<reference evidence="1 2" key="2">
    <citation type="submission" date="2015-01" db="EMBL/GenBank/DDBJ databases">
        <authorList>
            <consortium name="NBRP consortium"/>
            <person name="Sawabe T."/>
            <person name="Meirelles P."/>
            <person name="Feng G."/>
            <person name="Sayaka M."/>
            <person name="Hattori M."/>
            <person name="Ohkuma M."/>
        </authorList>
    </citation>
    <scope>NUCLEOTIDE SEQUENCE [LARGE SCALE GENOMIC DNA]</scope>
    <source>
        <strain evidence="2">JCM 19231</strain>
    </source>
</reference>
<sequence>MELQTGLQAKFVQARKFAVVEENIPGLDYSVELRVKAARTKKFTSGSTKTDPLTGNVTSNIKNNYKSLISVDFKVYRTATGQVLVQDNIKTTSSRNNLPLLKNITVEKLYNAIHEQIFPHRIAKVSGNEVIVASGGDTMRVGDVYEVYSLSEEIFDPYTGESLGQEETKTSELKITRVLPKLSYAKISGKGSVKKHDIIRKKKRIPSKPKQVKADKTNTIKSPITLQEIVW</sequence>
<keyword evidence="2" id="KW-1185">Reference proteome</keyword>
<evidence type="ECO:0000313" key="2">
    <source>
        <dbReference type="Proteomes" id="UP000031671"/>
    </source>
</evidence>
<evidence type="ECO:0000313" key="1">
    <source>
        <dbReference type="EMBL" id="GAM57299.1"/>
    </source>
</evidence>
<proteinExistence type="predicted"/>
<protein>
    <submittedName>
        <fullName evidence="1">Putative periplasmic protein</fullName>
    </submittedName>
</protein>
<gene>
    <name evidence="1" type="ORF">JCM19231_1328</name>
</gene>
<dbReference type="EMBL" id="BBRZ01000050">
    <property type="protein sequence ID" value="GAM57299.1"/>
    <property type="molecule type" value="Genomic_DNA"/>
</dbReference>
<dbReference type="Proteomes" id="UP000031671">
    <property type="component" value="Unassembled WGS sequence"/>
</dbReference>
<dbReference type="AlphaFoldDB" id="A0A0B8P2V7"/>
<name>A0A0B8P2V7_9VIBR</name>
<accession>A0A0B8P2V7</accession>